<dbReference type="InterPro" id="IPR043502">
    <property type="entry name" value="DNA/RNA_pol_sf"/>
</dbReference>
<keyword evidence="4" id="KW-0479">Metal-binding</keyword>
<reference evidence="11 12" key="1">
    <citation type="submission" date="2018-11" db="EMBL/GenBank/DDBJ databases">
        <authorList>
            <person name="Criscuolo A."/>
        </authorList>
    </citation>
    <scope>NUCLEOTIDE SEQUENCE [LARGE SCALE GENOMIC DNA]</scope>
    <source>
        <strain evidence="11">AT11b</strain>
    </source>
</reference>
<dbReference type="Pfam" id="PF00078">
    <property type="entry name" value="RVT_1"/>
    <property type="match status" value="1"/>
</dbReference>
<dbReference type="PROSITE" id="PS50878">
    <property type="entry name" value="RT_POL"/>
    <property type="match status" value="1"/>
</dbReference>
<feature type="domain" description="Reverse transcriptase" evidence="10">
    <location>
        <begin position="55"/>
        <end position="295"/>
    </location>
</feature>
<dbReference type="GO" id="GO:0051607">
    <property type="term" value="P:defense response to virus"/>
    <property type="evidence" value="ECO:0007669"/>
    <property type="project" value="UniProtKB-KW"/>
</dbReference>
<keyword evidence="5" id="KW-0460">Magnesium</keyword>
<comment type="catalytic activity">
    <reaction evidence="9">
        <text>DNA(n) + a 2'-deoxyribonucleoside 5'-triphosphate = DNA(n+1) + diphosphate</text>
        <dbReference type="Rhea" id="RHEA:22508"/>
        <dbReference type="Rhea" id="RHEA-COMP:17339"/>
        <dbReference type="Rhea" id="RHEA-COMP:17340"/>
        <dbReference type="ChEBI" id="CHEBI:33019"/>
        <dbReference type="ChEBI" id="CHEBI:61560"/>
        <dbReference type="ChEBI" id="CHEBI:173112"/>
        <dbReference type="EC" id="2.7.7.49"/>
    </reaction>
</comment>
<evidence type="ECO:0000313" key="12">
    <source>
        <dbReference type="Proteomes" id="UP000280861"/>
    </source>
</evidence>
<dbReference type="InterPro" id="IPR000123">
    <property type="entry name" value="Reverse_transcriptase_msDNA"/>
</dbReference>
<dbReference type="EC" id="2.7.7.49" evidence="1"/>
<comment type="similarity">
    <text evidence="8">Belongs to the bacterial reverse transcriptase family.</text>
</comment>
<evidence type="ECO:0000313" key="11">
    <source>
        <dbReference type="EMBL" id="VDC25449.1"/>
    </source>
</evidence>
<sequence>MSTDAHLSWAPPVISGGDGPALANAMMFREETLRQHGAPVLYSLKHLALSTGVDYGFLRGVIRRNTQAYKAIRIPKNTGGFRDLLSPAPALMQVQRWILHEILSKVPRQINSFAYFAKITPKECVERHAGASWLIKTDLHNYFPSISEKSVYTVFLNMGYSDLVSFELSRICTWVRPGVQLEATESAITDSEIPYPRTPLGYLPQGSPTSGALANACTRQLDNDLSTLALNAHLRYTRYSDDMTFSSRGPLDRARAAEFIGQVRRLVTASGLTLHAKKTKIIPPGARKIVLGMLVTDTGVGILREQRRMVDLHIHAVAKYGPIDYAERRNFDSVLSYINHVEGWLAYLSHIDGDWTSRRRRDWTSALSVHNVSVTSLG</sequence>
<dbReference type="CDD" id="cd03487">
    <property type="entry name" value="RT_Bac_retron_II"/>
    <property type="match status" value="1"/>
</dbReference>
<gene>
    <name evidence="11" type="ORF">PSET11_01534</name>
</gene>
<dbReference type="PRINTS" id="PR00866">
    <property type="entry name" value="RNADNAPOLMS"/>
</dbReference>
<dbReference type="SUPFAM" id="SSF56672">
    <property type="entry name" value="DNA/RNA polymerases"/>
    <property type="match status" value="1"/>
</dbReference>
<keyword evidence="12" id="KW-1185">Reference proteome</keyword>
<evidence type="ECO:0000259" key="10">
    <source>
        <dbReference type="PROSITE" id="PS50878"/>
    </source>
</evidence>
<evidence type="ECO:0000256" key="8">
    <source>
        <dbReference type="ARBA" id="ARBA00034120"/>
    </source>
</evidence>
<dbReference type="GO" id="GO:0003723">
    <property type="term" value="F:RNA binding"/>
    <property type="evidence" value="ECO:0007669"/>
    <property type="project" value="InterPro"/>
</dbReference>
<dbReference type="AlphaFoldDB" id="A0A3P5XAK2"/>
<dbReference type="InterPro" id="IPR000477">
    <property type="entry name" value="RT_dom"/>
</dbReference>
<evidence type="ECO:0000256" key="5">
    <source>
        <dbReference type="ARBA" id="ARBA00022842"/>
    </source>
</evidence>
<evidence type="ECO:0000256" key="9">
    <source>
        <dbReference type="ARBA" id="ARBA00048173"/>
    </source>
</evidence>
<evidence type="ECO:0000256" key="4">
    <source>
        <dbReference type="ARBA" id="ARBA00022723"/>
    </source>
</evidence>
<organism evidence="11 12">
    <name type="scientific">Arthrobacter ulcerisalmonis</name>
    <dbReference type="NCBI Taxonomy" id="2483813"/>
    <lineage>
        <taxon>Bacteria</taxon>
        <taxon>Bacillati</taxon>
        <taxon>Actinomycetota</taxon>
        <taxon>Actinomycetes</taxon>
        <taxon>Micrococcales</taxon>
        <taxon>Micrococcaceae</taxon>
        <taxon>Arthrobacter</taxon>
    </lineage>
</organism>
<keyword evidence="7" id="KW-0051">Antiviral defense</keyword>
<evidence type="ECO:0000256" key="7">
    <source>
        <dbReference type="ARBA" id="ARBA00023118"/>
    </source>
</evidence>
<dbReference type="GO" id="GO:0003964">
    <property type="term" value="F:RNA-directed DNA polymerase activity"/>
    <property type="evidence" value="ECO:0007669"/>
    <property type="project" value="UniProtKB-KW"/>
</dbReference>
<dbReference type="EMBL" id="UXAU01000021">
    <property type="protein sequence ID" value="VDC25449.1"/>
    <property type="molecule type" value="Genomic_DNA"/>
</dbReference>
<dbReference type="PANTHER" id="PTHR34047:SF7">
    <property type="entry name" value="RNA-DIRECTED DNA POLYMERASE"/>
    <property type="match status" value="1"/>
</dbReference>
<accession>A0A3P5XAK2</accession>
<dbReference type="Proteomes" id="UP000280861">
    <property type="component" value="Unassembled WGS sequence"/>
</dbReference>
<keyword evidence="6 11" id="KW-0695">RNA-directed DNA polymerase</keyword>
<proteinExistence type="inferred from homology"/>
<protein>
    <recommendedName>
        <fullName evidence="1">RNA-directed DNA polymerase</fullName>
        <ecNumber evidence="1">2.7.7.49</ecNumber>
    </recommendedName>
</protein>
<evidence type="ECO:0000256" key="2">
    <source>
        <dbReference type="ARBA" id="ARBA00022679"/>
    </source>
</evidence>
<dbReference type="GO" id="GO:0046872">
    <property type="term" value="F:metal ion binding"/>
    <property type="evidence" value="ECO:0007669"/>
    <property type="project" value="UniProtKB-KW"/>
</dbReference>
<dbReference type="RefSeq" id="WP_124091490.1">
    <property type="nucleotide sequence ID" value="NZ_CBCRYA010000012.1"/>
</dbReference>
<dbReference type="InterPro" id="IPR051083">
    <property type="entry name" value="GrpII_Intron_Splice-Mob/Def"/>
</dbReference>
<evidence type="ECO:0000256" key="1">
    <source>
        <dbReference type="ARBA" id="ARBA00012493"/>
    </source>
</evidence>
<dbReference type="OrthoDB" id="1550386at2"/>
<dbReference type="PANTHER" id="PTHR34047">
    <property type="entry name" value="NUCLEAR INTRON MATURASE 1, MITOCHONDRIAL-RELATED"/>
    <property type="match status" value="1"/>
</dbReference>
<evidence type="ECO:0000256" key="3">
    <source>
        <dbReference type="ARBA" id="ARBA00022695"/>
    </source>
</evidence>
<name>A0A3P5XAK2_9MICC</name>
<keyword evidence="3" id="KW-0548">Nucleotidyltransferase</keyword>
<evidence type="ECO:0000256" key="6">
    <source>
        <dbReference type="ARBA" id="ARBA00022918"/>
    </source>
</evidence>
<keyword evidence="2" id="KW-0808">Transferase</keyword>